<name>A0ABP9HFE0_9ACTN</name>
<keyword evidence="2" id="KW-0812">Transmembrane</keyword>
<feature type="transmembrane region" description="Helical" evidence="2">
    <location>
        <begin position="89"/>
        <end position="111"/>
    </location>
</feature>
<evidence type="ECO:0000256" key="2">
    <source>
        <dbReference type="SAM" id="Phobius"/>
    </source>
</evidence>
<reference evidence="5" key="1">
    <citation type="journal article" date="2019" name="Int. J. Syst. Evol. Microbiol.">
        <title>The Global Catalogue of Microorganisms (GCM) 10K type strain sequencing project: providing services to taxonomists for standard genome sequencing and annotation.</title>
        <authorList>
            <consortium name="The Broad Institute Genomics Platform"/>
            <consortium name="The Broad Institute Genome Sequencing Center for Infectious Disease"/>
            <person name="Wu L."/>
            <person name="Ma J."/>
        </authorList>
    </citation>
    <scope>NUCLEOTIDE SEQUENCE [LARGE SCALE GENOMIC DNA]</scope>
    <source>
        <strain evidence="5">JCM 17657</strain>
    </source>
</reference>
<dbReference type="RefSeq" id="WP_226025312.1">
    <property type="nucleotide sequence ID" value="NZ_BAABIV010000001.1"/>
</dbReference>
<evidence type="ECO:0000259" key="3">
    <source>
        <dbReference type="Pfam" id="PF13559"/>
    </source>
</evidence>
<protein>
    <submittedName>
        <fullName evidence="4">DUF4129 domain-containing protein</fullName>
    </submittedName>
</protein>
<organism evidence="4 5">
    <name type="scientific">Streptomyces hyderabadensis</name>
    <dbReference type="NCBI Taxonomy" id="598549"/>
    <lineage>
        <taxon>Bacteria</taxon>
        <taxon>Bacillati</taxon>
        <taxon>Actinomycetota</taxon>
        <taxon>Actinomycetes</taxon>
        <taxon>Kitasatosporales</taxon>
        <taxon>Streptomycetaceae</taxon>
        <taxon>Streptomyces</taxon>
    </lineage>
</organism>
<feature type="compositionally biased region" description="Basic and acidic residues" evidence="1">
    <location>
        <begin position="308"/>
        <end position="339"/>
    </location>
</feature>
<evidence type="ECO:0000313" key="5">
    <source>
        <dbReference type="Proteomes" id="UP001500610"/>
    </source>
</evidence>
<feature type="transmembrane region" description="Helical" evidence="2">
    <location>
        <begin position="154"/>
        <end position="176"/>
    </location>
</feature>
<feature type="domain" description="Protein-glutamine gamma-glutamyltransferase-like C-terminal" evidence="3">
    <location>
        <begin position="230"/>
        <end position="299"/>
    </location>
</feature>
<feature type="compositionally biased region" description="Pro residues" evidence="1">
    <location>
        <begin position="122"/>
        <end position="134"/>
    </location>
</feature>
<evidence type="ECO:0000256" key="1">
    <source>
        <dbReference type="SAM" id="MobiDB-lite"/>
    </source>
</evidence>
<keyword evidence="5" id="KW-1185">Reference proteome</keyword>
<comment type="caution">
    <text evidence="4">The sequence shown here is derived from an EMBL/GenBank/DDBJ whole genome shotgun (WGS) entry which is preliminary data.</text>
</comment>
<evidence type="ECO:0000313" key="4">
    <source>
        <dbReference type="EMBL" id="GAA4969552.1"/>
    </source>
</evidence>
<dbReference type="InterPro" id="IPR025403">
    <property type="entry name" value="TgpA-like_C"/>
</dbReference>
<sequence>MAHGERTPQRAAPGVVLAAAVVAALAVAALALRPAEGLLHSGRGPLGHWGFVAIGISAVWTFGAWTAVQRLRHRFGADRLSLPPGEERLREAAAPLLLATAGVVGVLALVLHRFSTGDSTSGPPPPPATDPMPTPTLASLPPQERPGSTDHSSLPLYLVLVLLAAVAVVLVVVAVVRRLRRFGLRVPQRPGLAGAATGDDDARLLLSAVRSGRRALSGTEDDARAAVIACYAAMEDALVASGVPRHASDSPADLLARAAGAGFTPGPAAPRLTALFREARYSSHPMDAAHRQAAADSLEEIASLLDARASDGDRNPGDGDGNQSDRDRNPGDPNPEARR</sequence>
<dbReference type="Proteomes" id="UP001500610">
    <property type="component" value="Unassembled WGS sequence"/>
</dbReference>
<keyword evidence="2" id="KW-0472">Membrane</keyword>
<dbReference type="Pfam" id="PF13559">
    <property type="entry name" value="DUF4129"/>
    <property type="match status" value="1"/>
</dbReference>
<gene>
    <name evidence="4" type="ORF">GCM10023257_01410</name>
</gene>
<proteinExistence type="predicted"/>
<dbReference type="EMBL" id="BAABIV010000001">
    <property type="protein sequence ID" value="GAA4969552.1"/>
    <property type="molecule type" value="Genomic_DNA"/>
</dbReference>
<feature type="region of interest" description="Disordered" evidence="1">
    <location>
        <begin position="117"/>
        <end position="148"/>
    </location>
</feature>
<feature type="transmembrane region" description="Helical" evidence="2">
    <location>
        <begin position="46"/>
        <end position="68"/>
    </location>
</feature>
<feature type="region of interest" description="Disordered" evidence="1">
    <location>
        <begin position="302"/>
        <end position="339"/>
    </location>
</feature>
<feature type="transmembrane region" description="Helical" evidence="2">
    <location>
        <begin position="12"/>
        <end position="34"/>
    </location>
</feature>
<keyword evidence="2" id="KW-1133">Transmembrane helix</keyword>
<accession>A0ABP9HFE0</accession>